<dbReference type="GO" id="GO:0005634">
    <property type="term" value="C:nucleus"/>
    <property type="evidence" value="ECO:0007669"/>
    <property type="project" value="UniProtKB-SubCell"/>
</dbReference>
<sequence length="732" mass="80969">MRPANLVLDTGRSRPDQATAAKRRNPVACRRCRRLRSKCIHQTVDPPCEACRLAGPSATSECYFPRRGEKDLDRQFRRRRIPTADGSRPGDGEDAGGSESPAPGSVTQGHPPVPPTSAGPPSGTSRTSRVSVQLSPGRSLKERRLFMPAPGFNREQTLPPRDEVIEGCRIFVTSYFQLGFIPKAVFLEGLIRNPSSVSTFLLTCMLSISARFTPSLVQRYGSPRNATDYFLDASKAMVPSEMYQPSLERIQAFFLLAICQWGNGDKDRSSMDMGVAVRMAALLKLHCEETYVLDEKCPTEQVVRSESARRVFWMIQSQENLHSGYKTPAPFPLEDITTLLPCSEADFAFGIIPPERAALAGTPPGLANPQLVHSADRCLFATLIQAHGLWGTVARRAGRTGYSISKIPPWDDASEHQKTIIELQSWEQSIPARHAFSVWNLRGWKSESLHLAYLSVTMVLRLSNIVTRRIYLENMLSALVHEPADEVRGATPQTGRASDDQSSPAHDPSEPILDAFLDPAPVGFWETTSEELFTNVWKLYEQIDAFFTMRAPDEGFPQILVFCVYISGSLASYLWRYPALCPLLADKAKMMAQRSLEVLGELHAAWPTSSKWQRGLQQIATPLAEVNPADQQETCTQGESGNEGAQLSSSNDRPSELQQTPGSKDQSPVLSEGMMEELMNMFPIDNSYMPRFGSVQAGTLSNELFDAELDAFLQGGFHYDLLGGWGKPSFGG</sequence>
<keyword evidence="5" id="KW-0539">Nucleus</keyword>
<reference evidence="8 9" key="1">
    <citation type="submission" date="2015-09" db="EMBL/GenBank/DDBJ databases">
        <title>Draft genome of a European isolate of the apple canker pathogen Neonectria ditissima.</title>
        <authorList>
            <person name="Gomez-Cortecero A."/>
            <person name="Harrison R.J."/>
            <person name="Armitage A.D."/>
        </authorList>
    </citation>
    <scope>NUCLEOTIDE SEQUENCE [LARGE SCALE GENOMIC DNA]</scope>
    <source>
        <strain evidence="8 9">R09/05</strain>
    </source>
</reference>
<dbReference type="GO" id="GO:0003677">
    <property type="term" value="F:DNA binding"/>
    <property type="evidence" value="ECO:0007669"/>
    <property type="project" value="InterPro"/>
</dbReference>
<evidence type="ECO:0000313" key="8">
    <source>
        <dbReference type="EMBL" id="KPM46496.1"/>
    </source>
</evidence>
<comment type="subcellular location">
    <subcellularLocation>
        <location evidence="1">Nucleus</location>
    </subcellularLocation>
</comment>
<dbReference type="GO" id="GO:0000981">
    <property type="term" value="F:DNA-binding transcription factor activity, RNA polymerase II-specific"/>
    <property type="evidence" value="ECO:0007669"/>
    <property type="project" value="InterPro"/>
</dbReference>
<dbReference type="GO" id="GO:0006351">
    <property type="term" value="P:DNA-templated transcription"/>
    <property type="evidence" value="ECO:0007669"/>
    <property type="project" value="InterPro"/>
</dbReference>
<evidence type="ECO:0000256" key="4">
    <source>
        <dbReference type="ARBA" id="ARBA00023163"/>
    </source>
</evidence>
<dbReference type="CDD" id="cd00067">
    <property type="entry name" value="GAL4"/>
    <property type="match status" value="1"/>
</dbReference>
<dbReference type="InterPro" id="IPR007219">
    <property type="entry name" value="XnlR_reg_dom"/>
</dbReference>
<evidence type="ECO:0000256" key="3">
    <source>
        <dbReference type="ARBA" id="ARBA00023015"/>
    </source>
</evidence>
<feature type="region of interest" description="Disordered" evidence="6">
    <location>
        <begin position="487"/>
        <end position="510"/>
    </location>
</feature>
<dbReference type="AlphaFoldDB" id="A0A0P7BHL7"/>
<dbReference type="InterPro" id="IPR001138">
    <property type="entry name" value="Zn2Cys6_DnaBD"/>
</dbReference>
<keyword evidence="9" id="KW-1185">Reference proteome</keyword>
<evidence type="ECO:0000259" key="7">
    <source>
        <dbReference type="Pfam" id="PF04082"/>
    </source>
</evidence>
<dbReference type="OrthoDB" id="2399539at2759"/>
<feature type="compositionally biased region" description="Low complexity" evidence="6">
    <location>
        <begin position="119"/>
        <end position="128"/>
    </location>
</feature>
<feature type="domain" description="Xylanolytic transcriptional activator regulatory" evidence="7">
    <location>
        <begin position="176"/>
        <end position="348"/>
    </location>
</feature>
<keyword evidence="2" id="KW-0479">Metal-binding</keyword>
<proteinExistence type="predicted"/>
<evidence type="ECO:0000256" key="5">
    <source>
        <dbReference type="ARBA" id="ARBA00023242"/>
    </source>
</evidence>
<feature type="compositionally biased region" description="Polar residues" evidence="6">
    <location>
        <begin position="491"/>
        <end position="504"/>
    </location>
</feature>
<keyword evidence="4" id="KW-0804">Transcription</keyword>
<comment type="caution">
    <text evidence="8">The sequence shown here is derived from an EMBL/GenBank/DDBJ whole genome shotgun (WGS) entry which is preliminary data.</text>
</comment>
<dbReference type="GO" id="GO:0008270">
    <property type="term" value="F:zinc ion binding"/>
    <property type="evidence" value="ECO:0007669"/>
    <property type="project" value="InterPro"/>
</dbReference>
<feature type="region of interest" description="Disordered" evidence="6">
    <location>
        <begin position="73"/>
        <end position="137"/>
    </location>
</feature>
<dbReference type="EMBL" id="LKCW01000001">
    <property type="protein sequence ID" value="KPM46496.1"/>
    <property type="molecule type" value="Genomic_DNA"/>
</dbReference>
<evidence type="ECO:0000256" key="6">
    <source>
        <dbReference type="SAM" id="MobiDB-lite"/>
    </source>
</evidence>
<evidence type="ECO:0000313" key="9">
    <source>
        <dbReference type="Proteomes" id="UP000050424"/>
    </source>
</evidence>
<feature type="compositionally biased region" description="Polar residues" evidence="6">
    <location>
        <begin position="629"/>
        <end position="668"/>
    </location>
</feature>
<dbReference type="STRING" id="78410.A0A0P7BHL7"/>
<dbReference type="PANTHER" id="PTHR47338:SF5">
    <property type="entry name" value="ZN(II)2CYS6 TRANSCRIPTION FACTOR (EUROFUNG)"/>
    <property type="match status" value="1"/>
</dbReference>
<dbReference type="Pfam" id="PF04082">
    <property type="entry name" value="Fungal_trans"/>
    <property type="match status" value="1"/>
</dbReference>
<dbReference type="CDD" id="cd12148">
    <property type="entry name" value="fungal_TF_MHR"/>
    <property type="match status" value="1"/>
</dbReference>
<accession>A0A0P7BHL7</accession>
<evidence type="ECO:0000256" key="1">
    <source>
        <dbReference type="ARBA" id="ARBA00004123"/>
    </source>
</evidence>
<feature type="region of interest" description="Disordered" evidence="6">
    <location>
        <begin position="625"/>
        <end position="668"/>
    </location>
</feature>
<name>A0A0P7BHL7_9HYPO</name>
<organism evidence="8 9">
    <name type="scientific">Neonectria ditissima</name>
    <dbReference type="NCBI Taxonomy" id="78410"/>
    <lineage>
        <taxon>Eukaryota</taxon>
        <taxon>Fungi</taxon>
        <taxon>Dikarya</taxon>
        <taxon>Ascomycota</taxon>
        <taxon>Pezizomycotina</taxon>
        <taxon>Sordariomycetes</taxon>
        <taxon>Hypocreomycetidae</taxon>
        <taxon>Hypocreales</taxon>
        <taxon>Nectriaceae</taxon>
        <taxon>Neonectria</taxon>
    </lineage>
</organism>
<feature type="region of interest" description="Disordered" evidence="6">
    <location>
        <begin position="1"/>
        <end position="24"/>
    </location>
</feature>
<evidence type="ECO:0000256" key="2">
    <source>
        <dbReference type="ARBA" id="ARBA00022723"/>
    </source>
</evidence>
<keyword evidence="3" id="KW-0805">Transcription regulation</keyword>
<dbReference type="PANTHER" id="PTHR47338">
    <property type="entry name" value="ZN(II)2CYS6 TRANSCRIPTION FACTOR (EUROFUNG)-RELATED"/>
    <property type="match status" value="1"/>
</dbReference>
<dbReference type="InterPro" id="IPR050815">
    <property type="entry name" value="TF_fung"/>
</dbReference>
<dbReference type="Proteomes" id="UP000050424">
    <property type="component" value="Unassembled WGS sequence"/>
</dbReference>
<gene>
    <name evidence="8" type="ORF">AK830_g159</name>
</gene>
<protein>
    <recommendedName>
        <fullName evidence="7">Xylanolytic transcriptional activator regulatory domain-containing protein</fullName>
    </recommendedName>
</protein>